<feature type="region of interest" description="Disordered" evidence="1">
    <location>
        <begin position="20"/>
        <end position="64"/>
    </location>
</feature>
<reference evidence="3" key="1">
    <citation type="submission" date="2016-10" db="EMBL/GenBank/DDBJ databases">
        <authorList>
            <person name="Wegmann U."/>
        </authorList>
    </citation>
    <scope>NUCLEOTIDE SEQUENCE [LARGE SCALE GENOMIC DNA]</scope>
</reference>
<protein>
    <submittedName>
        <fullName evidence="2">Uncharacterized protein</fullName>
    </submittedName>
</protein>
<dbReference type="Proteomes" id="UP000186323">
    <property type="component" value="Chromosome I"/>
</dbReference>
<evidence type="ECO:0000256" key="1">
    <source>
        <dbReference type="SAM" id="MobiDB-lite"/>
    </source>
</evidence>
<evidence type="ECO:0000313" key="3">
    <source>
        <dbReference type="Proteomes" id="UP000186323"/>
    </source>
</evidence>
<name>A0A1K1LHN3_9BACT</name>
<evidence type="ECO:0000313" key="2">
    <source>
        <dbReference type="EMBL" id="SFV72974.1"/>
    </source>
</evidence>
<accession>A0A1K1LHN3</accession>
<keyword evidence="3" id="KW-1185">Reference proteome</keyword>
<sequence>MHGSLSCPLYKRCPCGPQEEGPHVPVVSRGTRRTGDLPRGRVMAPGLCRAAPRPPSAAVPGEARREACRRRALGV</sequence>
<dbReference type="KEGG" id="dpg:DESPIGER_1122"/>
<proteinExistence type="predicted"/>
<organism evidence="2 3">
    <name type="scientific">Desulfovibrio piger</name>
    <dbReference type="NCBI Taxonomy" id="901"/>
    <lineage>
        <taxon>Bacteria</taxon>
        <taxon>Pseudomonadati</taxon>
        <taxon>Thermodesulfobacteriota</taxon>
        <taxon>Desulfovibrionia</taxon>
        <taxon>Desulfovibrionales</taxon>
        <taxon>Desulfovibrionaceae</taxon>
        <taxon>Desulfovibrio</taxon>
    </lineage>
</organism>
<dbReference type="EMBL" id="LT630450">
    <property type="protein sequence ID" value="SFV72974.1"/>
    <property type="molecule type" value="Genomic_DNA"/>
</dbReference>
<dbReference type="AlphaFoldDB" id="A0A1K1LHN3"/>
<gene>
    <name evidence="2" type="ORF">DESPIGER_1122</name>
</gene>